<proteinExistence type="predicted"/>
<dbReference type="Pfam" id="PF14196">
    <property type="entry name" value="ATC_hydrolase"/>
    <property type="match status" value="1"/>
</dbReference>
<reference evidence="1" key="1">
    <citation type="submission" date="2018-05" db="EMBL/GenBank/DDBJ databases">
        <authorList>
            <person name="Lanie J.A."/>
            <person name="Ng W.-L."/>
            <person name="Kazmierczak K.M."/>
            <person name="Andrzejewski T.M."/>
            <person name="Davidsen T.M."/>
            <person name="Wayne K.J."/>
            <person name="Tettelin H."/>
            <person name="Glass J.I."/>
            <person name="Rusch D."/>
            <person name="Podicherti R."/>
            <person name="Tsui H.-C.T."/>
            <person name="Winkler M.E."/>
        </authorList>
    </citation>
    <scope>NUCLEOTIDE SEQUENCE</scope>
</reference>
<dbReference type="AlphaFoldDB" id="A0A381SI32"/>
<sequence>MTELTNFERVKIQMEYVVPLIKDLQALLGEDTINDALKRRARESEVSIDSGKQPDFSRMTDGAKMFAEGGALEYDIIASGSDQFDMNVNGCQYAEMMEELGGRGFGHLLVCNRDFAAAKRIGMTLTRTQTRMEGADYCDFRYRPARRG</sequence>
<name>A0A381SI32_9ZZZZ</name>
<evidence type="ECO:0008006" key="2">
    <source>
        <dbReference type="Google" id="ProtNLM"/>
    </source>
</evidence>
<evidence type="ECO:0000313" key="1">
    <source>
        <dbReference type="EMBL" id="SVA03636.1"/>
    </source>
</evidence>
<protein>
    <recommendedName>
        <fullName evidence="2">L-2-amino-thiazoline-4-carboxylic acid hydrolase</fullName>
    </recommendedName>
</protein>
<accession>A0A381SI32</accession>
<dbReference type="EMBL" id="UINC01003132">
    <property type="protein sequence ID" value="SVA03636.1"/>
    <property type="molecule type" value="Genomic_DNA"/>
</dbReference>
<gene>
    <name evidence="1" type="ORF">METZ01_LOCUS56490</name>
</gene>
<dbReference type="InterPro" id="IPR026002">
    <property type="entry name" value="ATC_hydrolase-like"/>
</dbReference>
<organism evidence="1">
    <name type="scientific">marine metagenome</name>
    <dbReference type="NCBI Taxonomy" id="408172"/>
    <lineage>
        <taxon>unclassified sequences</taxon>
        <taxon>metagenomes</taxon>
        <taxon>ecological metagenomes</taxon>
    </lineage>
</organism>